<proteinExistence type="predicted"/>
<accession>A0A1E7FPY1</accession>
<name>A0A1E7FPY1_9STRA</name>
<dbReference type="Pfam" id="PF01753">
    <property type="entry name" value="zf-MYND"/>
    <property type="match status" value="1"/>
</dbReference>
<dbReference type="Gene3D" id="6.10.140.2220">
    <property type="match status" value="1"/>
</dbReference>
<keyword evidence="8" id="KW-1185">Reference proteome</keyword>
<keyword evidence="2 4" id="KW-0863">Zinc-finger</keyword>
<feature type="domain" description="MYND-type" evidence="6">
    <location>
        <begin position="341"/>
        <end position="381"/>
    </location>
</feature>
<keyword evidence="3" id="KW-0862">Zinc</keyword>
<dbReference type="InParanoid" id="A0A1E7FPY1"/>
<gene>
    <name evidence="7" type="ORF">FRACYDRAFT_236302</name>
</gene>
<dbReference type="SUPFAM" id="SSF144232">
    <property type="entry name" value="HIT/MYND zinc finger-like"/>
    <property type="match status" value="1"/>
</dbReference>
<evidence type="ECO:0000256" key="3">
    <source>
        <dbReference type="ARBA" id="ARBA00022833"/>
    </source>
</evidence>
<feature type="region of interest" description="Disordered" evidence="5">
    <location>
        <begin position="445"/>
        <end position="465"/>
    </location>
</feature>
<evidence type="ECO:0000256" key="1">
    <source>
        <dbReference type="ARBA" id="ARBA00022723"/>
    </source>
</evidence>
<evidence type="ECO:0000313" key="8">
    <source>
        <dbReference type="Proteomes" id="UP000095751"/>
    </source>
</evidence>
<dbReference type="PROSITE" id="PS50865">
    <property type="entry name" value="ZF_MYND_2"/>
    <property type="match status" value="1"/>
</dbReference>
<feature type="region of interest" description="Disordered" evidence="5">
    <location>
        <begin position="1"/>
        <end position="26"/>
    </location>
</feature>
<feature type="compositionally biased region" description="Low complexity" evidence="5">
    <location>
        <begin position="10"/>
        <end position="25"/>
    </location>
</feature>
<evidence type="ECO:0000256" key="2">
    <source>
        <dbReference type="ARBA" id="ARBA00022771"/>
    </source>
</evidence>
<dbReference type="Proteomes" id="UP000095751">
    <property type="component" value="Unassembled WGS sequence"/>
</dbReference>
<dbReference type="InterPro" id="IPR002893">
    <property type="entry name" value="Znf_MYND"/>
</dbReference>
<sequence length="650" mass="73008">MNSTLSPSVETTNENNASASANNASKTEDIISTKSLNEIEQEQAIGWIINMTCHMRYKDQEIKYKRKDSKLLGLGLRCLNNDKDFEVGGLFVPLDETSKSIQKKFRNVVRAHRSDWEFKLRQLCDVSQFFVPTSNGTEFIAKYDELAESIKKRLPKVNGKTVLDVSRMNPVVTTNDRFRIEVKIGTVHQIMFKCLSMSMRMKSCQSSTLNVIADYDEFLGLFPMRTQEHNTDEYARFVLPDFQIANLMGVALRANHNCSVAVLRGCAAAFRLWSASEDDEKSQERICQDIGCVKLVPSLLFSTVKEKFEDDTARPFFSTNKIKRLEDELGIGMYSKNNYKCNTCGVVCYNAVLEKCAGCSRVWYCGYECQKRNWSKHKPVCKAKWRTKPLYYETSDHYEDMKRQMSSSGLCIQIDAATGDLFAFCLDPITSEVFDGVTDRPVSFLPPSDGDGTDSKSTTSMSHTDPLSANEAFLEARTKRDVVQAKLVLAEEKVTTSAFMKGLMIGKKQEAEAELGRAQEVLALAQRYTTAQLDLALLHAGAPAWYHYHGADNTGPLELYSMAQKLLVDYVNHPETCTCSIRAERVGRINGNHCVRPTIIRLQQSGFVIIEGNGNNRKSGLDPEFAKTLALEPRFVINAGLVDTTDDEAP</sequence>
<dbReference type="KEGG" id="fcy:FRACYDRAFT_236302"/>
<protein>
    <recommendedName>
        <fullName evidence="6">MYND-type domain-containing protein</fullName>
    </recommendedName>
</protein>
<dbReference type="AlphaFoldDB" id="A0A1E7FPY1"/>
<keyword evidence="1" id="KW-0479">Metal-binding</keyword>
<reference evidence="7 8" key="1">
    <citation type="submission" date="2016-09" db="EMBL/GenBank/DDBJ databases">
        <title>Extensive genetic diversity and differential bi-allelic expression allows diatom success in the polar Southern Ocean.</title>
        <authorList>
            <consortium name="DOE Joint Genome Institute"/>
            <person name="Mock T."/>
            <person name="Otillar R.P."/>
            <person name="Strauss J."/>
            <person name="Dupont C."/>
            <person name="Frickenhaus S."/>
            <person name="Maumus F."/>
            <person name="Mcmullan M."/>
            <person name="Sanges R."/>
            <person name="Schmutz J."/>
            <person name="Toseland A."/>
            <person name="Valas R."/>
            <person name="Veluchamy A."/>
            <person name="Ward B.J."/>
            <person name="Allen A."/>
            <person name="Barry K."/>
            <person name="Falciatore A."/>
            <person name="Ferrante M."/>
            <person name="Fortunato A.E."/>
            <person name="Gloeckner G."/>
            <person name="Gruber A."/>
            <person name="Hipkin R."/>
            <person name="Janech M."/>
            <person name="Kroth P."/>
            <person name="Leese F."/>
            <person name="Lindquist E."/>
            <person name="Lyon B.R."/>
            <person name="Martin J."/>
            <person name="Mayer C."/>
            <person name="Parker M."/>
            <person name="Quesneville H."/>
            <person name="Raymond J."/>
            <person name="Uhlig C."/>
            <person name="Valentin K.U."/>
            <person name="Worden A.Z."/>
            <person name="Armbrust E.V."/>
            <person name="Bowler C."/>
            <person name="Green B."/>
            <person name="Moulton V."/>
            <person name="Van Oosterhout C."/>
            <person name="Grigoriev I."/>
        </authorList>
    </citation>
    <scope>NUCLEOTIDE SEQUENCE [LARGE SCALE GENOMIC DNA]</scope>
    <source>
        <strain evidence="7 8">CCMP1102</strain>
    </source>
</reference>
<evidence type="ECO:0000256" key="5">
    <source>
        <dbReference type="SAM" id="MobiDB-lite"/>
    </source>
</evidence>
<dbReference type="PROSITE" id="PS01360">
    <property type="entry name" value="ZF_MYND_1"/>
    <property type="match status" value="1"/>
</dbReference>
<dbReference type="OrthoDB" id="341421at2759"/>
<organism evidence="7 8">
    <name type="scientific">Fragilariopsis cylindrus CCMP1102</name>
    <dbReference type="NCBI Taxonomy" id="635003"/>
    <lineage>
        <taxon>Eukaryota</taxon>
        <taxon>Sar</taxon>
        <taxon>Stramenopiles</taxon>
        <taxon>Ochrophyta</taxon>
        <taxon>Bacillariophyta</taxon>
        <taxon>Bacillariophyceae</taxon>
        <taxon>Bacillariophycidae</taxon>
        <taxon>Bacillariales</taxon>
        <taxon>Bacillariaceae</taxon>
        <taxon>Fragilariopsis</taxon>
    </lineage>
</organism>
<dbReference type="EMBL" id="KV784355">
    <property type="protein sequence ID" value="OEU20230.1"/>
    <property type="molecule type" value="Genomic_DNA"/>
</dbReference>
<feature type="compositionally biased region" description="Polar residues" evidence="5">
    <location>
        <begin position="455"/>
        <end position="465"/>
    </location>
</feature>
<evidence type="ECO:0000313" key="7">
    <source>
        <dbReference type="EMBL" id="OEU20230.1"/>
    </source>
</evidence>
<dbReference type="GO" id="GO:0008270">
    <property type="term" value="F:zinc ion binding"/>
    <property type="evidence" value="ECO:0007669"/>
    <property type="project" value="UniProtKB-KW"/>
</dbReference>
<evidence type="ECO:0000259" key="6">
    <source>
        <dbReference type="PROSITE" id="PS50865"/>
    </source>
</evidence>
<evidence type="ECO:0000256" key="4">
    <source>
        <dbReference type="PROSITE-ProRule" id="PRU00134"/>
    </source>
</evidence>